<dbReference type="Pfam" id="PF03221">
    <property type="entry name" value="HTH_Tnp_Tc5"/>
    <property type="match status" value="1"/>
</dbReference>
<dbReference type="InterPro" id="IPR050863">
    <property type="entry name" value="CenT-Element_Derived"/>
</dbReference>
<protein>
    <recommendedName>
        <fullName evidence="2">HTH CENPB-type domain-containing protein</fullName>
    </recommendedName>
</protein>
<evidence type="ECO:0000259" key="2">
    <source>
        <dbReference type="PROSITE" id="PS51253"/>
    </source>
</evidence>
<dbReference type="Ensembl" id="ENSPSIT00000014826.1">
    <property type="protein sequence ID" value="ENSPSIP00000014755.1"/>
    <property type="gene ID" value="ENSPSIG00000013210.1"/>
</dbReference>
<dbReference type="PANTHER" id="PTHR19303">
    <property type="entry name" value="TRANSPOSON"/>
    <property type="match status" value="1"/>
</dbReference>
<dbReference type="InterPro" id="IPR006600">
    <property type="entry name" value="HTH_CenpB_DNA-bd_dom"/>
</dbReference>
<dbReference type="PROSITE" id="PS51253">
    <property type="entry name" value="HTH_CENPB"/>
    <property type="match status" value="1"/>
</dbReference>
<dbReference type="Gene3D" id="1.10.10.60">
    <property type="entry name" value="Homeodomain-like"/>
    <property type="match status" value="1"/>
</dbReference>
<dbReference type="InterPro" id="IPR004875">
    <property type="entry name" value="DDE_SF_endonuclease_dom"/>
</dbReference>
<keyword evidence="4" id="KW-1185">Reference proteome</keyword>
<organism evidence="3 4">
    <name type="scientific">Pelodiscus sinensis</name>
    <name type="common">Chinese softshell turtle</name>
    <name type="synonym">Trionyx sinensis</name>
    <dbReference type="NCBI Taxonomy" id="13735"/>
    <lineage>
        <taxon>Eukaryota</taxon>
        <taxon>Metazoa</taxon>
        <taxon>Chordata</taxon>
        <taxon>Craniata</taxon>
        <taxon>Vertebrata</taxon>
        <taxon>Euteleostomi</taxon>
        <taxon>Archelosauria</taxon>
        <taxon>Testudinata</taxon>
        <taxon>Testudines</taxon>
        <taxon>Cryptodira</taxon>
        <taxon>Trionychia</taxon>
        <taxon>Trionychidae</taxon>
        <taxon>Pelodiscus</taxon>
    </lineage>
</organism>
<evidence type="ECO:0000256" key="1">
    <source>
        <dbReference type="ARBA" id="ARBA00023125"/>
    </source>
</evidence>
<dbReference type="GO" id="GO:0005634">
    <property type="term" value="C:nucleus"/>
    <property type="evidence" value="ECO:0007669"/>
    <property type="project" value="TreeGrafter"/>
</dbReference>
<reference evidence="4" key="2">
    <citation type="journal article" date="2013" name="Nat. Genet.">
        <title>The draft genomes of soft-shell turtle and green sea turtle yield insights into the development and evolution of the turtle-specific body plan.</title>
        <authorList>
            <person name="Wang Z."/>
            <person name="Pascual-Anaya J."/>
            <person name="Zadissa A."/>
            <person name="Li W."/>
            <person name="Niimura Y."/>
            <person name="Huang Z."/>
            <person name="Li C."/>
            <person name="White S."/>
            <person name="Xiong Z."/>
            <person name="Fang D."/>
            <person name="Wang B."/>
            <person name="Ming Y."/>
            <person name="Chen Y."/>
            <person name="Zheng Y."/>
            <person name="Kuraku S."/>
            <person name="Pignatelli M."/>
            <person name="Herrero J."/>
            <person name="Beal K."/>
            <person name="Nozawa M."/>
            <person name="Li Q."/>
            <person name="Wang J."/>
            <person name="Zhang H."/>
            <person name="Yu L."/>
            <person name="Shigenobu S."/>
            <person name="Wang J."/>
            <person name="Liu J."/>
            <person name="Flicek P."/>
            <person name="Searle S."/>
            <person name="Wang J."/>
            <person name="Kuratani S."/>
            <person name="Yin Y."/>
            <person name="Aken B."/>
            <person name="Zhang G."/>
            <person name="Irie N."/>
        </authorList>
    </citation>
    <scope>NUCLEOTIDE SEQUENCE [LARGE SCALE GENOMIC DNA]</scope>
    <source>
        <strain evidence="4">Daiwa-1</strain>
    </source>
</reference>
<proteinExistence type="predicted"/>
<dbReference type="EMBL" id="AGCU01087853">
    <property type="status" value="NOT_ANNOTATED_CDS"/>
    <property type="molecule type" value="Genomic_DNA"/>
</dbReference>
<dbReference type="PANTHER" id="PTHR19303:SF26">
    <property type="entry name" value="TIGGER TRANSPOSABLE ELEMENT-DERIVED PROTEIN 1"/>
    <property type="match status" value="1"/>
</dbReference>
<feature type="domain" description="HTH CENPB-type" evidence="2">
    <location>
        <begin position="1"/>
        <end position="79"/>
    </location>
</feature>
<reference evidence="4" key="1">
    <citation type="submission" date="2011-10" db="EMBL/GenBank/DDBJ databases">
        <authorList>
            <consortium name="Soft-shell Turtle Genome Consortium"/>
        </authorList>
    </citation>
    <scope>NUCLEOTIDE SEQUENCE [LARGE SCALE GENOMIC DNA]</scope>
    <source>
        <strain evidence="4">Daiwa-1</strain>
    </source>
</reference>
<dbReference type="AlphaFoldDB" id="K7G394"/>
<dbReference type="eggNOG" id="KOG3105">
    <property type="taxonomic scope" value="Eukaryota"/>
</dbReference>
<dbReference type="GO" id="GO:0003677">
    <property type="term" value="F:DNA binding"/>
    <property type="evidence" value="ECO:0007669"/>
    <property type="project" value="UniProtKB-KW"/>
</dbReference>
<reference evidence="3" key="4">
    <citation type="submission" date="2025-09" db="UniProtKB">
        <authorList>
            <consortium name="Ensembl"/>
        </authorList>
    </citation>
    <scope>IDENTIFICATION</scope>
</reference>
<dbReference type="Proteomes" id="UP000007267">
    <property type="component" value="Unassembled WGS sequence"/>
</dbReference>
<reference evidence="3" key="3">
    <citation type="submission" date="2025-08" db="UniProtKB">
        <authorList>
            <consortium name="Ensembl"/>
        </authorList>
    </citation>
    <scope>IDENTIFICATION</scope>
</reference>
<dbReference type="InterPro" id="IPR009057">
    <property type="entry name" value="Homeodomain-like_sf"/>
</dbReference>
<keyword evidence="1" id="KW-0238">DNA-binding</keyword>
<dbReference type="SUPFAM" id="SSF46689">
    <property type="entry name" value="Homeodomain-like"/>
    <property type="match status" value="1"/>
</dbReference>
<name>K7G394_PELSI</name>
<sequence length="221" mass="25697">KLVQQHTSCMEKMECLLSIWLHDLYKQNIPISLAFIQEKTMSLYKDNKIEGQIGESGPLNASRELFHRFQKRYGFKNVQVQGEVGNADKDAAEAFPEMLKTIIKEGSYNPQQVFNADKMGLYLKLNEKFVPGFKALKDRKLLLGGSARGDMKLEPLLVYRSENPLAMKNYVNSCLPVIWKSHRKAWMTRQLFHEWFEMKKYCEETNLMFKILLILDNASAH</sequence>
<dbReference type="STRING" id="13735.ENSPSIP00000014755"/>
<evidence type="ECO:0000313" key="4">
    <source>
        <dbReference type="Proteomes" id="UP000007267"/>
    </source>
</evidence>
<accession>K7G394</accession>
<dbReference type="Pfam" id="PF03184">
    <property type="entry name" value="DDE_1"/>
    <property type="match status" value="1"/>
</dbReference>
<dbReference type="GeneTree" id="ENSGT00940000163154"/>
<dbReference type="HOGENOM" id="CLU_1192283_0_0_1"/>
<evidence type="ECO:0000313" key="3">
    <source>
        <dbReference type="Ensembl" id="ENSPSIP00000014755.1"/>
    </source>
</evidence>